<dbReference type="RefSeq" id="WP_160916048.1">
    <property type="nucleotide sequence ID" value="NZ_WMEZ01000005.1"/>
</dbReference>
<evidence type="ECO:0000313" key="1">
    <source>
        <dbReference type="EMBL" id="MYL50498.1"/>
    </source>
</evidence>
<organism evidence="1 2">
    <name type="scientific">Halobacillus litoralis</name>
    <dbReference type="NCBI Taxonomy" id="45668"/>
    <lineage>
        <taxon>Bacteria</taxon>
        <taxon>Bacillati</taxon>
        <taxon>Bacillota</taxon>
        <taxon>Bacilli</taxon>
        <taxon>Bacillales</taxon>
        <taxon>Bacillaceae</taxon>
        <taxon>Halobacillus</taxon>
    </lineage>
</organism>
<accession>A0A845EH26</accession>
<dbReference type="AlphaFoldDB" id="A0A845EH26"/>
<gene>
    <name evidence="1" type="ORF">GLV98_13455</name>
</gene>
<proteinExistence type="predicted"/>
<dbReference type="EMBL" id="WMEZ01000005">
    <property type="protein sequence ID" value="MYL50498.1"/>
    <property type="molecule type" value="Genomic_DNA"/>
</dbReference>
<reference evidence="1 2" key="1">
    <citation type="submission" date="2019-11" db="EMBL/GenBank/DDBJ databases">
        <title>Genome sequences of 17 halophilic strains isolated from different environments.</title>
        <authorList>
            <person name="Furrow R.E."/>
        </authorList>
    </citation>
    <scope>NUCLEOTIDE SEQUENCE [LARGE SCALE GENOMIC DNA]</scope>
    <source>
        <strain evidence="1 2">22505_10_Sand</strain>
    </source>
</reference>
<protein>
    <submittedName>
        <fullName evidence="1">Uncharacterized protein</fullName>
    </submittedName>
</protein>
<evidence type="ECO:0000313" key="2">
    <source>
        <dbReference type="Proteomes" id="UP000447393"/>
    </source>
</evidence>
<comment type="caution">
    <text evidence="1">The sequence shown here is derived from an EMBL/GenBank/DDBJ whole genome shotgun (WGS) entry which is preliminary data.</text>
</comment>
<sequence length="47" mass="5356">MSFFGTRYTHMLHVYLVPDRLRPVPGTKKEKAYPVPIGVNVVPGMQK</sequence>
<dbReference type="Proteomes" id="UP000447393">
    <property type="component" value="Unassembled WGS sequence"/>
</dbReference>
<name>A0A845EH26_9BACI</name>